<evidence type="ECO:0000256" key="3">
    <source>
        <dbReference type="ARBA" id="ARBA00022777"/>
    </source>
</evidence>
<dbReference type="InterPro" id="IPR000719">
    <property type="entry name" value="Prot_kinase_dom"/>
</dbReference>
<dbReference type="Pfam" id="PF00069">
    <property type="entry name" value="Pkinase"/>
    <property type="match status" value="1"/>
</dbReference>
<dbReference type="EMBL" id="SDMK01000001">
    <property type="protein sequence ID" value="RXS97450.1"/>
    <property type="molecule type" value="Genomic_DNA"/>
</dbReference>
<dbReference type="CDD" id="cd14014">
    <property type="entry name" value="STKc_PknB_like"/>
    <property type="match status" value="1"/>
</dbReference>
<gene>
    <name evidence="7" type="ORF">ESZ00_06010</name>
</gene>
<dbReference type="PANTHER" id="PTHR43289:SF6">
    <property type="entry name" value="SERINE_THREONINE-PROTEIN KINASE NEKL-3"/>
    <property type="match status" value="1"/>
</dbReference>
<evidence type="ECO:0000256" key="2">
    <source>
        <dbReference type="ARBA" id="ARBA00022741"/>
    </source>
</evidence>
<dbReference type="AlphaFoldDB" id="A0A4Q1SJJ6"/>
<comment type="caution">
    <text evidence="7">The sequence shown here is derived from an EMBL/GenBank/DDBJ whole genome shotgun (WGS) entry which is preliminary data.</text>
</comment>
<feature type="region of interest" description="Disordered" evidence="5">
    <location>
        <begin position="1"/>
        <end position="36"/>
    </location>
</feature>
<evidence type="ECO:0000256" key="5">
    <source>
        <dbReference type="SAM" id="MobiDB-lite"/>
    </source>
</evidence>
<evidence type="ECO:0000256" key="1">
    <source>
        <dbReference type="ARBA" id="ARBA00022679"/>
    </source>
</evidence>
<evidence type="ECO:0000259" key="6">
    <source>
        <dbReference type="PROSITE" id="PS50011"/>
    </source>
</evidence>
<reference evidence="7 8" key="1">
    <citation type="journal article" date="2016" name="Int. J. Syst. Evol. Microbiol.">
        <title>Acidipila dinghuensis sp. nov., an acidobacterium isolated from forest soil.</title>
        <authorList>
            <person name="Jiang Y.W."/>
            <person name="Wang J."/>
            <person name="Chen M.H."/>
            <person name="Lv Y.Y."/>
            <person name="Qiu L.H."/>
        </authorList>
    </citation>
    <scope>NUCLEOTIDE SEQUENCE [LARGE SCALE GENOMIC DNA]</scope>
    <source>
        <strain evidence="7 8">DHOF10</strain>
    </source>
</reference>
<evidence type="ECO:0000313" key="8">
    <source>
        <dbReference type="Proteomes" id="UP000290253"/>
    </source>
</evidence>
<feature type="domain" description="Protein kinase" evidence="6">
    <location>
        <begin position="56"/>
        <end position="313"/>
    </location>
</feature>
<keyword evidence="2" id="KW-0547">Nucleotide-binding</keyword>
<dbReference type="SUPFAM" id="SSF56112">
    <property type="entry name" value="Protein kinase-like (PK-like)"/>
    <property type="match status" value="1"/>
</dbReference>
<protein>
    <submittedName>
        <fullName evidence="7">Serine/threonine protein kinase</fullName>
    </submittedName>
</protein>
<dbReference type="GO" id="GO:0005524">
    <property type="term" value="F:ATP binding"/>
    <property type="evidence" value="ECO:0007669"/>
    <property type="project" value="UniProtKB-KW"/>
</dbReference>
<keyword evidence="3 7" id="KW-0418">Kinase</keyword>
<feature type="compositionally biased region" description="Polar residues" evidence="5">
    <location>
        <begin position="9"/>
        <end position="21"/>
    </location>
</feature>
<keyword evidence="7" id="KW-0723">Serine/threonine-protein kinase</keyword>
<evidence type="ECO:0000313" key="7">
    <source>
        <dbReference type="EMBL" id="RXS97450.1"/>
    </source>
</evidence>
<dbReference type="InterPro" id="IPR011009">
    <property type="entry name" value="Kinase-like_dom_sf"/>
</dbReference>
<dbReference type="OrthoDB" id="111294at2"/>
<keyword evidence="4" id="KW-0067">ATP-binding</keyword>
<proteinExistence type="predicted"/>
<dbReference type="PROSITE" id="PS50011">
    <property type="entry name" value="PROTEIN_KINASE_DOM"/>
    <property type="match status" value="1"/>
</dbReference>
<name>A0A4Q1SJJ6_9BACT</name>
<dbReference type="PANTHER" id="PTHR43289">
    <property type="entry name" value="MITOGEN-ACTIVATED PROTEIN KINASE KINASE KINASE 20-RELATED"/>
    <property type="match status" value="1"/>
</dbReference>
<dbReference type="Gene3D" id="1.10.510.10">
    <property type="entry name" value="Transferase(Phosphotransferase) domain 1"/>
    <property type="match status" value="1"/>
</dbReference>
<feature type="region of interest" description="Disordered" evidence="5">
    <location>
        <begin position="317"/>
        <end position="336"/>
    </location>
</feature>
<accession>A0A4Q1SJJ6</accession>
<organism evidence="7 8">
    <name type="scientific">Silvibacterium dinghuense</name>
    <dbReference type="NCBI Taxonomy" id="1560006"/>
    <lineage>
        <taxon>Bacteria</taxon>
        <taxon>Pseudomonadati</taxon>
        <taxon>Acidobacteriota</taxon>
        <taxon>Terriglobia</taxon>
        <taxon>Terriglobales</taxon>
        <taxon>Acidobacteriaceae</taxon>
        <taxon>Silvibacterium</taxon>
    </lineage>
</organism>
<dbReference type="GO" id="GO:0004674">
    <property type="term" value="F:protein serine/threonine kinase activity"/>
    <property type="evidence" value="ECO:0007669"/>
    <property type="project" value="UniProtKB-KW"/>
</dbReference>
<dbReference type="Gene3D" id="3.30.200.20">
    <property type="entry name" value="Phosphorylase Kinase, domain 1"/>
    <property type="match status" value="1"/>
</dbReference>
<sequence length="336" mass="37168">MIQMLNLGHSGSTPSQGSESMPDQAASPSGERMSRERMRELRNLALEMQSLLGARWEVLDCLALGGMATILQLRHRIHKGLFVAKALRPELADRPEILRSFHAEARNASLVGGHPNAVPVFDVLDAGGLPVLLMPFIEGEDLDAFIQRHGPLSRIQTLQFATQISSLLCHAESYGISHGDLSPGNIRLDQFGRYRVLDFGLSRMQNNDDPYQPFSAGTPLYTSPEQLRGEAPDIRTDLYELGLVIVEVMTGKPLMQADSLKAIRQRHLDGISALPAAIEADAPLARLLRRMLARERSERLRGAAELSRALEQLGFQPQELMRPDAASTRRGRISTR</sequence>
<evidence type="ECO:0000256" key="4">
    <source>
        <dbReference type="ARBA" id="ARBA00022840"/>
    </source>
</evidence>
<keyword evidence="1" id="KW-0808">Transferase</keyword>
<keyword evidence="8" id="KW-1185">Reference proteome</keyword>
<dbReference type="Proteomes" id="UP000290253">
    <property type="component" value="Unassembled WGS sequence"/>
</dbReference>